<keyword evidence="3" id="KW-1185">Reference proteome</keyword>
<evidence type="ECO:0000313" key="2">
    <source>
        <dbReference type="EMBL" id="KAK2855768.1"/>
    </source>
</evidence>
<protein>
    <submittedName>
        <fullName evidence="2">Uncharacterized protein</fullName>
    </submittedName>
</protein>
<dbReference type="Pfam" id="PF15387">
    <property type="entry name" value="DUF4611"/>
    <property type="match status" value="1"/>
</dbReference>
<dbReference type="AlphaFoldDB" id="A0AA88NG00"/>
<dbReference type="GO" id="GO:0000408">
    <property type="term" value="C:EKC/KEOPS complex"/>
    <property type="evidence" value="ECO:0007669"/>
    <property type="project" value="InterPro"/>
</dbReference>
<feature type="compositionally biased region" description="Acidic residues" evidence="1">
    <location>
        <begin position="63"/>
        <end position="74"/>
    </location>
</feature>
<reference evidence="2" key="1">
    <citation type="submission" date="2023-07" db="EMBL/GenBank/DDBJ databases">
        <title>Chromosome-level Genome Assembly of Striped Snakehead (Channa striata).</title>
        <authorList>
            <person name="Liu H."/>
        </authorList>
    </citation>
    <scope>NUCLEOTIDE SEQUENCE</scope>
    <source>
        <strain evidence="2">Gz</strain>
        <tissue evidence="2">Muscle</tissue>
    </source>
</reference>
<name>A0AA88NG00_CHASR</name>
<proteinExistence type="predicted"/>
<comment type="caution">
    <text evidence="2">The sequence shown here is derived from an EMBL/GenBank/DDBJ whole genome shotgun (WGS) entry which is preliminary data.</text>
</comment>
<dbReference type="InterPro" id="IPR027893">
    <property type="entry name" value="GON7_meta"/>
</dbReference>
<evidence type="ECO:0000313" key="3">
    <source>
        <dbReference type="Proteomes" id="UP001187415"/>
    </source>
</evidence>
<evidence type="ECO:0000256" key="1">
    <source>
        <dbReference type="SAM" id="MobiDB-lite"/>
    </source>
</evidence>
<dbReference type="Proteomes" id="UP001187415">
    <property type="component" value="Unassembled WGS sequence"/>
</dbReference>
<feature type="region of interest" description="Disordered" evidence="1">
    <location>
        <begin position="60"/>
        <end position="89"/>
    </location>
</feature>
<gene>
    <name evidence="2" type="ORF">Q5P01_004503</name>
</gene>
<organism evidence="2 3">
    <name type="scientific">Channa striata</name>
    <name type="common">Snakehead murrel</name>
    <name type="synonym">Ophicephalus striatus</name>
    <dbReference type="NCBI Taxonomy" id="64152"/>
    <lineage>
        <taxon>Eukaryota</taxon>
        <taxon>Metazoa</taxon>
        <taxon>Chordata</taxon>
        <taxon>Craniata</taxon>
        <taxon>Vertebrata</taxon>
        <taxon>Euteleostomi</taxon>
        <taxon>Actinopterygii</taxon>
        <taxon>Neopterygii</taxon>
        <taxon>Teleostei</taxon>
        <taxon>Neoteleostei</taxon>
        <taxon>Acanthomorphata</taxon>
        <taxon>Anabantaria</taxon>
        <taxon>Anabantiformes</taxon>
        <taxon>Channoidei</taxon>
        <taxon>Channidae</taxon>
        <taxon>Channa</taxon>
    </lineage>
</organism>
<sequence length="89" mass="9636">MAALALSAELWFRNGQSQKVSVNVENNLSSLINGIHNLNKNVSQLLSELVEQEKSSGVCAVGEVEDSEEDDDEDHPNCGLQPPAKKSKT</sequence>
<dbReference type="EMBL" id="JAUPFM010000003">
    <property type="protein sequence ID" value="KAK2855768.1"/>
    <property type="molecule type" value="Genomic_DNA"/>
</dbReference>
<accession>A0AA88NG00</accession>